<dbReference type="Gene3D" id="3.90.230.10">
    <property type="entry name" value="Creatinase/methionine aminopeptidase superfamily"/>
    <property type="match status" value="1"/>
</dbReference>
<dbReference type="InterPro" id="IPR036005">
    <property type="entry name" value="Creatinase/aminopeptidase-like"/>
</dbReference>
<feature type="binding site" evidence="6">
    <location>
        <position position="147"/>
    </location>
    <ligand>
        <name>a divalent metal cation</name>
        <dbReference type="ChEBI" id="CHEBI:60240"/>
        <label>2</label>
        <note>catalytic</note>
    </ligand>
</feature>
<proteinExistence type="inferred from homology"/>
<keyword evidence="3 6" id="KW-0645">Protease</keyword>
<feature type="binding site" evidence="6">
    <location>
        <position position="136"/>
    </location>
    <ligand>
        <name>a divalent metal cation</name>
        <dbReference type="ChEBI" id="CHEBI:60240"/>
        <label>1</label>
    </ligand>
</feature>
<comment type="catalytic activity">
    <reaction evidence="6 7">
        <text>Release of N-terminal amino acids, preferentially methionine, from peptides and arylamides.</text>
        <dbReference type="EC" id="3.4.11.18"/>
    </reaction>
</comment>
<dbReference type="GO" id="GO:0070006">
    <property type="term" value="F:metalloaminopeptidase activity"/>
    <property type="evidence" value="ECO:0007669"/>
    <property type="project" value="UniProtKB-UniRule"/>
</dbReference>
<dbReference type="CDD" id="cd01086">
    <property type="entry name" value="MetAP1"/>
    <property type="match status" value="1"/>
</dbReference>
<evidence type="ECO:0000256" key="2">
    <source>
        <dbReference type="ARBA" id="ARBA00022438"/>
    </source>
</evidence>
<dbReference type="Pfam" id="PF02810">
    <property type="entry name" value="SEC-C"/>
    <property type="match status" value="1"/>
</dbReference>
<feature type="binding site" evidence="6">
    <location>
        <position position="217"/>
    </location>
    <ligand>
        <name>substrate</name>
    </ligand>
</feature>
<dbReference type="Pfam" id="PF00557">
    <property type="entry name" value="Peptidase_M24"/>
    <property type="match status" value="1"/>
</dbReference>
<dbReference type="InterPro" id="IPR004027">
    <property type="entry name" value="SEC_C_motif"/>
</dbReference>
<dbReference type="SUPFAM" id="SSF103642">
    <property type="entry name" value="Sec-C motif"/>
    <property type="match status" value="1"/>
</dbReference>
<evidence type="ECO:0000313" key="10">
    <source>
        <dbReference type="Proteomes" id="UP000019147"/>
    </source>
</evidence>
<sequence>MKRNDPCWCGSQYKWKHCHYPQRSSQASWIQQKNYYASQYNIILKTPEQIDKIRTACQVTAQILYELCQSAKEGVTTEELDQLSRKLHKEYQAIPAPLNYGSPPFTKTICTSLNEVICHGIPNDIPLKNGDIMNIDVSCIVDGYYGDCSKMVMIGEVSEVKRRVCQASLECLDAAIAILKPNLPLYKIGEVIEDCADRYGFSVVDQFVGHGIGIEFHENPHVPHYRNRCNIPLVPGMIFTIEPMINVGKKEGVIDPKNHWEARTCDNKPSAQWEHTVLITETGYEILTLLEK</sequence>
<feature type="binding site" evidence="6">
    <location>
        <position position="147"/>
    </location>
    <ligand>
        <name>a divalent metal cation</name>
        <dbReference type="ChEBI" id="CHEBI:60240"/>
        <label>1</label>
    </ligand>
</feature>
<evidence type="ECO:0000256" key="5">
    <source>
        <dbReference type="ARBA" id="ARBA00022801"/>
    </source>
</evidence>
<feature type="binding site" evidence="6">
    <location>
        <position position="274"/>
    </location>
    <ligand>
        <name>a divalent metal cation</name>
        <dbReference type="ChEBI" id="CHEBI:60240"/>
        <label>1</label>
    </ligand>
</feature>
<feature type="binding site" evidence="6">
    <location>
        <position position="119"/>
    </location>
    <ligand>
        <name>substrate</name>
    </ligand>
</feature>
<dbReference type="InterPro" id="IPR001714">
    <property type="entry name" value="Pept_M24_MAP"/>
</dbReference>
<dbReference type="EMBL" id="CP015840">
    <property type="protein sequence ID" value="ANG65831.1"/>
    <property type="molecule type" value="Genomic_DNA"/>
</dbReference>
<dbReference type="PANTHER" id="PTHR43330">
    <property type="entry name" value="METHIONINE AMINOPEPTIDASE"/>
    <property type="match status" value="1"/>
</dbReference>
<keyword evidence="5 6" id="KW-0378">Hydrolase</keyword>
<evidence type="ECO:0000256" key="3">
    <source>
        <dbReference type="ARBA" id="ARBA00022670"/>
    </source>
</evidence>
<dbReference type="PRINTS" id="PR00599">
    <property type="entry name" value="MAPEPTIDASE"/>
</dbReference>
<dbReference type="SUPFAM" id="SSF55920">
    <property type="entry name" value="Creatinase/aminopeptidase"/>
    <property type="match status" value="1"/>
</dbReference>
<comment type="similarity">
    <text evidence="6">Belongs to the peptidase M24A family. Methionine aminopeptidase type 1 subfamily.</text>
</comment>
<protein>
    <recommendedName>
        <fullName evidence="6 7">Methionine aminopeptidase</fullName>
        <shortName evidence="6">MAP</shortName>
        <shortName evidence="6">MetAP</shortName>
        <ecNumber evidence="6 7">3.4.11.18</ecNumber>
    </recommendedName>
    <alternativeName>
        <fullName evidence="6">Peptidase M</fullName>
    </alternativeName>
</protein>
<reference evidence="9 10" key="1">
    <citation type="journal article" date="2014" name="Syst. Appl. Microbiol.">
        <title>Evidence for the existence of two new members of the family Chlamydiaceae and proposal of Chlamydia avium sp. nov. and Chlamydia gallinacea sp. nov.</title>
        <authorList>
            <person name="Sachse K."/>
            <person name="Laroucau K."/>
            <person name="Riege K."/>
            <person name="Wehner S."/>
            <person name="Dilcher M."/>
            <person name="Creasy H.H."/>
            <person name="Weidmann M."/>
            <person name="Myers G."/>
            <person name="Vorimore F."/>
            <person name="Vicari N."/>
            <person name="Magnino S."/>
            <person name="Liebler-Tenorio E."/>
            <person name="Ruettger A."/>
            <person name="Bavoil P.M."/>
            <person name="Hufert F.T."/>
            <person name="Rossello-Mora R."/>
            <person name="Marz M."/>
        </authorList>
    </citation>
    <scope>NUCLEOTIDE SEQUENCE [LARGE SCALE GENOMIC DNA]</scope>
    <source>
        <strain evidence="9 10">08-1274/3</strain>
    </source>
</reference>
<evidence type="ECO:0000256" key="7">
    <source>
        <dbReference type="RuleBase" id="RU003653"/>
    </source>
</evidence>
<dbReference type="EC" id="3.4.11.18" evidence="6 7"/>
<evidence type="ECO:0000313" key="9">
    <source>
        <dbReference type="EMBL" id="ANG65831.1"/>
    </source>
</evidence>
<dbReference type="OrthoDB" id="9802055at2"/>
<dbReference type="AlphaFoldDB" id="A0A173DY49"/>
<evidence type="ECO:0000256" key="4">
    <source>
        <dbReference type="ARBA" id="ARBA00022723"/>
    </source>
</evidence>
<dbReference type="RefSeq" id="WP_021828535.1">
    <property type="nucleotide sequence ID" value="NZ_CP015840.1"/>
</dbReference>
<dbReference type="Proteomes" id="UP000019147">
    <property type="component" value="Chromosome"/>
</dbReference>
<dbReference type="eggNOG" id="COG0024">
    <property type="taxonomic scope" value="Bacteria"/>
</dbReference>
<dbReference type="GO" id="GO:0004239">
    <property type="term" value="F:initiator methionyl aminopeptidase activity"/>
    <property type="evidence" value="ECO:0007669"/>
    <property type="project" value="UniProtKB-UniRule"/>
</dbReference>
<dbReference type="KEGG" id="cgz:M787_000615"/>
<feature type="binding site" evidence="6">
    <location>
        <position position="274"/>
    </location>
    <ligand>
        <name>a divalent metal cation</name>
        <dbReference type="ChEBI" id="CHEBI:60240"/>
        <label>2</label>
        <note>catalytic</note>
    </ligand>
</feature>
<keyword evidence="2 6" id="KW-0031">Aminopeptidase</keyword>
<name>A0A173DY49_9CHLA</name>
<feature type="binding site" evidence="6">
    <location>
        <position position="242"/>
    </location>
    <ligand>
        <name>a divalent metal cation</name>
        <dbReference type="ChEBI" id="CHEBI:60240"/>
        <label>2</label>
        <note>catalytic</note>
    </ligand>
</feature>
<dbReference type="GO" id="GO:0006508">
    <property type="term" value="P:proteolysis"/>
    <property type="evidence" value="ECO:0007669"/>
    <property type="project" value="UniProtKB-KW"/>
</dbReference>
<dbReference type="GeneID" id="81477805"/>
<organism evidence="9 10">
    <name type="scientific">Chlamydia gallinacea 08-1274/3</name>
    <dbReference type="NCBI Taxonomy" id="1143323"/>
    <lineage>
        <taxon>Bacteria</taxon>
        <taxon>Pseudomonadati</taxon>
        <taxon>Chlamydiota</taxon>
        <taxon>Chlamydiia</taxon>
        <taxon>Chlamydiales</taxon>
        <taxon>Chlamydiaceae</taxon>
        <taxon>Chlamydia/Chlamydophila group</taxon>
        <taxon>Chlamydia</taxon>
    </lineage>
</organism>
<dbReference type="NCBIfam" id="TIGR00500">
    <property type="entry name" value="met_pdase_I"/>
    <property type="match status" value="1"/>
</dbReference>
<accession>A0A173DY49</accession>
<comment type="subunit">
    <text evidence="6">Monomer.</text>
</comment>
<dbReference type="STRING" id="1143323.M787_000615"/>
<dbReference type="InterPro" id="IPR002467">
    <property type="entry name" value="Pept_M24A_MAP1"/>
</dbReference>
<dbReference type="PANTHER" id="PTHR43330:SF27">
    <property type="entry name" value="METHIONINE AMINOPEPTIDASE"/>
    <property type="match status" value="1"/>
</dbReference>
<dbReference type="GO" id="GO:0005829">
    <property type="term" value="C:cytosol"/>
    <property type="evidence" value="ECO:0007669"/>
    <property type="project" value="TreeGrafter"/>
</dbReference>
<keyword evidence="4 6" id="KW-0479">Metal-binding</keyword>
<evidence type="ECO:0000256" key="1">
    <source>
        <dbReference type="ARBA" id="ARBA00002521"/>
    </source>
</evidence>
<gene>
    <name evidence="6" type="primary">map</name>
    <name evidence="9" type="ORF">M787_000615</name>
</gene>
<evidence type="ECO:0000259" key="8">
    <source>
        <dbReference type="Pfam" id="PF00557"/>
    </source>
</evidence>
<comment type="function">
    <text evidence="1 6">Removes the N-terminal methionine from nascent proteins. The N-terminal methionine is often cleaved when the second residue in the primary sequence is small and uncharged (Met-Ala-, Cys, Gly, Pro, Ser, Thr, or Val). Requires deformylation of the N(alpha)-formylated initiator methionine before it can be hydrolyzed.</text>
</comment>
<dbReference type="HAMAP" id="MF_01974">
    <property type="entry name" value="MetAP_1"/>
    <property type="match status" value="1"/>
</dbReference>
<evidence type="ECO:0000256" key="6">
    <source>
        <dbReference type="HAMAP-Rule" id="MF_01974"/>
    </source>
</evidence>
<dbReference type="GO" id="GO:0046872">
    <property type="term" value="F:metal ion binding"/>
    <property type="evidence" value="ECO:0007669"/>
    <property type="project" value="UniProtKB-UniRule"/>
</dbReference>
<dbReference type="InterPro" id="IPR000994">
    <property type="entry name" value="Pept_M24"/>
</dbReference>
<comment type="cofactor">
    <cofactor evidence="6">
        <name>Co(2+)</name>
        <dbReference type="ChEBI" id="CHEBI:48828"/>
    </cofactor>
    <cofactor evidence="6">
        <name>Zn(2+)</name>
        <dbReference type="ChEBI" id="CHEBI:29105"/>
    </cofactor>
    <cofactor evidence="6">
        <name>Mn(2+)</name>
        <dbReference type="ChEBI" id="CHEBI:29035"/>
    </cofactor>
    <cofactor evidence="6">
        <name>Fe(2+)</name>
        <dbReference type="ChEBI" id="CHEBI:29033"/>
    </cofactor>
    <text evidence="6">Binds 2 divalent metal cations per subunit. Has a high-affinity and a low affinity metal-binding site. The true nature of the physiological cofactor is under debate. The enzyme is active with cobalt, zinc, manganese or divalent iron ions. Most likely, methionine aminopeptidases function as mononuclear Fe(2+)-metalloproteases under physiological conditions, and the catalytically relevant metal-binding site has been assigned to the histidine-containing high-affinity site.</text>
</comment>
<dbReference type="PROSITE" id="PS00680">
    <property type="entry name" value="MAP_1"/>
    <property type="match status" value="1"/>
</dbReference>
<feature type="domain" description="Peptidase M24" evidence="8">
    <location>
        <begin position="52"/>
        <end position="281"/>
    </location>
</feature>
<dbReference type="NCBIfam" id="NF008970">
    <property type="entry name" value="PRK12318.1"/>
    <property type="match status" value="1"/>
</dbReference>
<feature type="binding site" evidence="6">
    <location>
        <position position="210"/>
    </location>
    <ligand>
        <name>a divalent metal cation</name>
        <dbReference type="ChEBI" id="CHEBI:60240"/>
        <label>2</label>
        <note>catalytic</note>
    </ligand>
</feature>